<dbReference type="EMBL" id="MLJW01005437">
    <property type="protein sequence ID" value="OIQ68229.1"/>
    <property type="molecule type" value="Genomic_DNA"/>
</dbReference>
<gene>
    <name evidence="1" type="ORF">GALL_501820</name>
</gene>
<dbReference type="AlphaFoldDB" id="A0A1J5PX84"/>
<comment type="caution">
    <text evidence="1">The sequence shown here is derived from an EMBL/GenBank/DDBJ whole genome shotgun (WGS) entry which is preliminary data.</text>
</comment>
<organism evidence="1">
    <name type="scientific">mine drainage metagenome</name>
    <dbReference type="NCBI Taxonomy" id="410659"/>
    <lineage>
        <taxon>unclassified sequences</taxon>
        <taxon>metagenomes</taxon>
        <taxon>ecological metagenomes</taxon>
    </lineage>
</organism>
<proteinExistence type="predicted"/>
<name>A0A1J5PX84_9ZZZZ</name>
<protein>
    <submittedName>
        <fullName evidence="1">Uncharacterized protein</fullName>
    </submittedName>
</protein>
<accession>A0A1J5PX84</accession>
<evidence type="ECO:0000313" key="1">
    <source>
        <dbReference type="EMBL" id="OIQ68229.1"/>
    </source>
</evidence>
<reference evidence="1" key="1">
    <citation type="submission" date="2016-10" db="EMBL/GenBank/DDBJ databases">
        <title>Sequence of Gallionella enrichment culture.</title>
        <authorList>
            <person name="Poehlein A."/>
            <person name="Muehling M."/>
            <person name="Daniel R."/>
        </authorList>
    </citation>
    <scope>NUCLEOTIDE SEQUENCE</scope>
</reference>
<sequence length="121" mass="12519">MTHQAVDIFLDREVELVILHAVADVATGASGFIGPHRGTKIINDVPLSQQLLGLRIDVFPGPVGGLLNLLGGLGMAAQAGFGDLGTGVKSPVEDLEFAVIGRGLGVLGLGRISRLCGTERH</sequence>